<evidence type="ECO:0000313" key="2">
    <source>
        <dbReference type="Proteomes" id="UP000615455"/>
    </source>
</evidence>
<dbReference type="RefSeq" id="WP_189018926.1">
    <property type="nucleotide sequence ID" value="NZ_BMHE01000050.1"/>
</dbReference>
<sequence length="208" mass="23782">MGKVVTTVANIKKLNKDERVVLDIITNLEKANFGLNLFTKRPKSRIDPLLEHEKPISIMITAAALYESVLQFNSIKGKARIEIKNYDNAEVNTALDFLCGKKVEEFKSNILNAIRNKSTFHTDAEIIDYYLNNAGLSDDEEIVIWQENKDGSNNYPIANDVLSFWFLNSLNERDFLANVIFMGQLFNDLRTVVHFLLMKWYGASVIKS</sequence>
<name>A0ABQ1FDT5_9BACL</name>
<keyword evidence="2" id="KW-1185">Reference proteome</keyword>
<gene>
    <name evidence="1" type="ORF">GCM10008018_60320</name>
</gene>
<dbReference type="EMBL" id="BMHE01000050">
    <property type="protein sequence ID" value="GGA06403.1"/>
    <property type="molecule type" value="Genomic_DNA"/>
</dbReference>
<organism evidence="1 2">
    <name type="scientific">Paenibacillus marchantiophytorum</name>
    <dbReference type="NCBI Taxonomy" id="1619310"/>
    <lineage>
        <taxon>Bacteria</taxon>
        <taxon>Bacillati</taxon>
        <taxon>Bacillota</taxon>
        <taxon>Bacilli</taxon>
        <taxon>Bacillales</taxon>
        <taxon>Paenibacillaceae</taxon>
        <taxon>Paenibacillus</taxon>
    </lineage>
</organism>
<comment type="caution">
    <text evidence="1">The sequence shown here is derived from an EMBL/GenBank/DDBJ whole genome shotgun (WGS) entry which is preliminary data.</text>
</comment>
<accession>A0ABQ1FDT5</accession>
<reference evidence="2" key="1">
    <citation type="journal article" date="2019" name="Int. J. Syst. Evol. Microbiol.">
        <title>The Global Catalogue of Microorganisms (GCM) 10K type strain sequencing project: providing services to taxonomists for standard genome sequencing and annotation.</title>
        <authorList>
            <consortium name="The Broad Institute Genomics Platform"/>
            <consortium name="The Broad Institute Genome Sequencing Center for Infectious Disease"/>
            <person name="Wu L."/>
            <person name="Ma J."/>
        </authorList>
    </citation>
    <scope>NUCLEOTIDE SEQUENCE [LARGE SCALE GENOMIC DNA]</scope>
    <source>
        <strain evidence="2">CGMCC 1.15043</strain>
    </source>
</reference>
<proteinExistence type="predicted"/>
<dbReference type="Proteomes" id="UP000615455">
    <property type="component" value="Unassembled WGS sequence"/>
</dbReference>
<evidence type="ECO:0000313" key="1">
    <source>
        <dbReference type="EMBL" id="GGA06403.1"/>
    </source>
</evidence>
<protein>
    <submittedName>
        <fullName evidence="1">Uncharacterized protein</fullName>
    </submittedName>
</protein>